<comment type="caution">
    <text evidence="1">The sequence shown here is derived from an EMBL/GenBank/DDBJ whole genome shotgun (WGS) entry which is preliminary data.</text>
</comment>
<sequence>MKYIYIVLILAIVACKKNKKKEVSKPLILVESVDSITYSKVNFFDLKDCCIEKKIDFKKRLLKYTYNSNKCDLIIYFYPKKTEYFSENNINKDLENLNNSLHLFDNYDIVALYFPGEKLEPIYEGYDEPSYYDYSFPAVVKIYKYQRNGKWALINEKEVGEDAFFSLKDSDLRDL</sequence>
<dbReference type="RefSeq" id="WP_203000327.1">
    <property type="nucleotide sequence ID" value="NZ_JAEMEF010000006.1"/>
</dbReference>
<accession>A0ABS1WLB0</accession>
<keyword evidence="2" id="KW-1185">Reference proteome</keyword>
<evidence type="ECO:0000313" key="1">
    <source>
        <dbReference type="EMBL" id="MBL7559916.1"/>
    </source>
</evidence>
<dbReference type="Proteomes" id="UP000605013">
    <property type="component" value="Unassembled WGS sequence"/>
</dbReference>
<dbReference type="PROSITE" id="PS51257">
    <property type="entry name" value="PROKAR_LIPOPROTEIN"/>
    <property type="match status" value="1"/>
</dbReference>
<gene>
    <name evidence="1" type="ORF">JAO71_08890</name>
</gene>
<proteinExistence type="predicted"/>
<name>A0ABS1WLB0_9FLAO</name>
<evidence type="ECO:0000313" key="2">
    <source>
        <dbReference type="Proteomes" id="UP000605013"/>
    </source>
</evidence>
<dbReference type="EMBL" id="JAEMEF010000006">
    <property type="protein sequence ID" value="MBL7559916.1"/>
    <property type="molecule type" value="Genomic_DNA"/>
</dbReference>
<organism evidence="1 2">
    <name type="scientific">Olleya sediminilitoris</name>
    <dbReference type="NCBI Taxonomy" id="2795739"/>
    <lineage>
        <taxon>Bacteria</taxon>
        <taxon>Pseudomonadati</taxon>
        <taxon>Bacteroidota</taxon>
        <taxon>Flavobacteriia</taxon>
        <taxon>Flavobacteriales</taxon>
        <taxon>Flavobacteriaceae</taxon>
    </lineage>
</organism>
<reference evidence="1 2" key="1">
    <citation type="submission" date="2020-12" db="EMBL/GenBank/DDBJ databases">
        <title>Olleya sediminilitoris sp. nov., isolated from a tidal flat.</title>
        <authorList>
            <person name="Park S."/>
            <person name="Yoon J.-H."/>
        </authorList>
    </citation>
    <scope>NUCLEOTIDE SEQUENCE [LARGE SCALE GENOMIC DNA]</scope>
    <source>
        <strain evidence="1 2">YSTF-M6</strain>
    </source>
</reference>
<evidence type="ECO:0008006" key="3">
    <source>
        <dbReference type="Google" id="ProtNLM"/>
    </source>
</evidence>
<protein>
    <recommendedName>
        <fullName evidence="3">Lipoprotein</fullName>
    </recommendedName>
</protein>